<keyword evidence="1" id="KW-1133">Transmembrane helix</keyword>
<evidence type="ECO:0000256" key="1">
    <source>
        <dbReference type="SAM" id="Phobius"/>
    </source>
</evidence>
<evidence type="ECO:0000313" key="2">
    <source>
        <dbReference type="EMBL" id="MEQ7154885.1"/>
    </source>
</evidence>
<dbReference type="Proteomes" id="UP001445732">
    <property type="component" value="Unassembled WGS sequence"/>
</dbReference>
<dbReference type="EMBL" id="JBEGDD010000004">
    <property type="protein sequence ID" value="MEQ7154885.1"/>
    <property type="molecule type" value="Genomic_DNA"/>
</dbReference>
<accession>A0ABV1NM01</accession>
<name>A0ABV1NM01_9CAUL</name>
<protein>
    <submittedName>
        <fullName evidence="2">Uncharacterized protein</fullName>
    </submittedName>
</protein>
<keyword evidence="3" id="KW-1185">Reference proteome</keyword>
<proteinExistence type="predicted"/>
<sequence>MASLHPADRVSSVRPLVDRGDRAAPKGEIHPSICVFTGFGFIAAVGVAVHLIFRVIF</sequence>
<keyword evidence="1" id="KW-0472">Membrane</keyword>
<comment type="caution">
    <text evidence="2">The sequence shown here is derived from an EMBL/GenBank/DDBJ whole genome shotgun (WGS) entry which is preliminary data.</text>
</comment>
<organism evidence="2 3">
    <name type="scientific">Brevundimonas aurifodinae</name>
    <dbReference type="NCBI Taxonomy" id="1508312"/>
    <lineage>
        <taxon>Bacteria</taxon>
        <taxon>Pseudomonadati</taxon>
        <taxon>Pseudomonadota</taxon>
        <taxon>Alphaproteobacteria</taxon>
        <taxon>Caulobacterales</taxon>
        <taxon>Caulobacteraceae</taxon>
        <taxon>Brevundimonas</taxon>
    </lineage>
</organism>
<gene>
    <name evidence="2" type="ORF">ABN401_06650</name>
</gene>
<feature type="transmembrane region" description="Helical" evidence="1">
    <location>
        <begin position="29"/>
        <end position="53"/>
    </location>
</feature>
<reference evidence="2 3" key="1">
    <citation type="submission" date="2024-06" db="EMBL/GenBank/DDBJ databases">
        <title>Brevundimonas sp. C11.</title>
        <authorList>
            <person name="Maltman C."/>
        </authorList>
    </citation>
    <scope>NUCLEOTIDE SEQUENCE [LARGE SCALE GENOMIC DNA]</scope>
    <source>
        <strain evidence="2 3">C11</strain>
    </source>
</reference>
<evidence type="ECO:0000313" key="3">
    <source>
        <dbReference type="Proteomes" id="UP001445732"/>
    </source>
</evidence>
<keyword evidence="1" id="KW-0812">Transmembrane</keyword>
<dbReference type="RefSeq" id="WP_349684044.1">
    <property type="nucleotide sequence ID" value="NZ_JBEGDD010000004.1"/>
</dbReference>